<gene>
    <name evidence="1" type="ORF">M9H77_09150</name>
</gene>
<protein>
    <submittedName>
        <fullName evidence="1">Uncharacterized protein</fullName>
    </submittedName>
</protein>
<sequence length="656" mass="74300">MAIDCLVLGAGQEVGKSCVVVTINGKRIMFDCGMHMGYLDRRRYPDFSLISPGAKDFTSTLTCIVITHFHLDHIGALPYFTEVCGYNGPIYMTYPTKALAPLMLEDYRKVMVDRRGEEEQFSSEHIIECMKKVTAVDLKQTVQVDKDLQICAYYAGHVLGAAMFYAKVGDAAVVYTGDYNMTPDRHLGAAQIDKLQLDLVITESTYATTYRDSKYSREREFLKAVHNCISKGGKVLIPSFALGRAQELCMLLDDYWARVNLKVPIYFSAGLTIQANMYYKMLINWTSQKVKDSYATRNPFDFKHVRSFDRSLINAPGPCVLFATPGMITGGFSLEVFKQWAPYERNLITLPGYCVAGTVGHKLMSAKIPMRVIVDQDTQIDVRCQIHQLSFSPHTDAKGITDLIKFLSPKHVILVHGEKPKMESLKGKFESEFRIQCYVPANNETVSIPSAHYVKAEASSTFLRSTYSPNFKFLRSNFKVKSKLNVVDMSDEPLLRACDDRVAEGILTTQSVQNPKIVHQNDLEIFAEEKIHEVQFAICLPVEVANVDENTEVAPPPQEEGSQTANKRFWLHQLVLKLSEEFPEMTVLDYEEHLQVESFVVSVCFKNKCPYRRTAGTQNTPDLQTIYFCCMWSTKDKDLAWKVISVMKNIELRSVL</sequence>
<keyword evidence="2" id="KW-1185">Reference proteome</keyword>
<reference evidence="2" key="1">
    <citation type="journal article" date="2023" name="Nat. Plants">
        <title>Single-cell RNA sequencing provides a high-resolution roadmap for understanding the multicellular compartmentation of specialized metabolism.</title>
        <authorList>
            <person name="Sun S."/>
            <person name="Shen X."/>
            <person name="Li Y."/>
            <person name="Li Y."/>
            <person name="Wang S."/>
            <person name="Li R."/>
            <person name="Zhang H."/>
            <person name="Shen G."/>
            <person name="Guo B."/>
            <person name="Wei J."/>
            <person name="Xu J."/>
            <person name="St-Pierre B."/>
            <person name="Chen S."/>
            <person name="Sun C."/>
        </authorList>
    </citation>
    <scope>NUCLEOTIDE SEQUENCE [LARGE SCALE GENOMIC DNA]</scope>
</reference>
<name>A0ACC0BZV1_CATRO</name>
<organism evidence="1 2">
    <name type="scientific">Catharanthus roseus</name>
    <name type="common">Madagascar periwinkle</name>
    <name type="synonym">Vinca rosea</name>
    <dbReference type="NCBI Taxonomy" id="4058"/>
    <lineage>
        <taxon>Eukaryota</taxon>
        <taxon>Viridiplantae</taxon>
        <taxon>Streptophyta</taxon>
        <taxon>Embryophyta</taxon>
        <taxon>Tracheophyta</taxon>
        <taxon>Spermatophyta</taxon>
        <taxon>Magnoliopsida</taxon>
        <taxon>eudicotyledons</taxon>
        <taxon>Gunneridae</taxon>
        <taxon>Pentapetalae</taxon>
        <taxon>asterids</taxon>
        <taxon>lamiids</taxon>
        <taxon>Gentianales</taxon>
        <taxon>Apocynaceae</taxon>
        <taxon>Rauvolfioideae</taxon>
        <taxon>Vinceae</taxon>
        <taxon>Catharanthinae</taxon>
        <taxon>Catharanthus</taxon>
    </lineage>
</organism>
<evidence type="ECO:0000313" key="2">
    <source>
        <dbReference type="Proteomes" id="UP001060085"/>
    </source>
</evidence>
<comment type="caution">
    <text evidence="1">The sequence shown here is derived from an EMBL/GenBank/DDBJ whole genome shotgun (WGS) entry which is preliminary data.</text>
</comment>
<proteinExistence type="predicted"/>
<dbReference type="Proteomes" id="UP001060085">
    <property type="component" value="Linkage Group LG02"/>
</dbReference>
<accession>A0ACC0BZV1</accession>
<evidence type="ECO:0000313" key="1">
    <source>
        <dbReference type="EMBL" id="KAI5678200.1"/>
    </source>
</evidence>
<dbReference type="EMBL" id="CM044702">
    <property type="protein sequence ID" value="KAI5678200.1"/>
    <property type="molecule type" value="Genomic_DNA"/>
</dbReference>